<dbReference type="Proteomes" id="UP000195402">
    <property type="component" value="Unassembled WGS sequence"/>
</dbReference>
<keyword evidence="2 4" id="KW-0863">Zinc-finger</keyword>
<keyword evidence="3" id="KW-0862">Zinc</keyword>
<accession>A0A200Q155</accession>
<dbReference type="GO" id="GO:0008270">
    <property type="term" value="F:zinc ion binding"/>
    <property type="evidence" value="ECO:0007669"/>
    <property type="project" value="UniProtKB-KW"/>
</dbReference>
<dbReference type="OrthoDB" id="2822301at2759"/>
<dbReference type="AlphaFoldDB" id="A0A200Q155"/>
<dbReference type="InterPro" id="IPR010666">
    <property type="entry name" value="Znf_GRF"/>
</dbReference>
<dbReference type="InParanoid" id="A0A200Q155"/>
<evidence type="ECO:0000256" key="4">
    <source>
        <dbReference type="PROSITE-ProRule" id="PRU01343"/>
    </source>
</evidence>
<evidence type="ECO:0000256" key="1">
    <source>
        <dbReference type="ARBA" id="ARBA00022723"/>
    </source>
</evidence>
<evidence type="ECO:0000313" key="7">
    <source>
        <dbReference type="Proteomes" id="UP000195402"/>
    </source>
</evidence>
<protein>
    <submittedName>
        <fullName evidence="6">Zinc finger protein</fullName>
    </submittedName>
</protein>
<sequence>MFHEEIKCQICEQTSHLAIECPFVYSECKQCGGIRMIGETNTEKNPNRKFLRCQYANCDEFQWLDESIVDSMSSGALSSPNPK</sequence>
<dbReference type="EMBL" id="MVGT01003349">
    <property type="protein sequence ID" value="OVA04194.1"/>
    <property type="molecule type" value="Genomic_DNA"/>
</dbReference>
<gene>
    <name evidence="6" type="ORF">BVC80_277g32</name>
</gene>
<proteinExistence type="predicted"/>
<name>A0A200Q155_MACCD</name>
<organism evidence="6 7">
    <name type="scientific">Macleaya cordata</name>
    <name type="common">Five-seeded plume-poppy</name>
    <name type="synonym">Bocconia cordata</name>
    <dbReference type="NCBI Taxonomy" id="56857"/>
    <lineage>
        <taxon>Eukaryota</taxon>
        <taxon>Viridiplantae</taxon>
        <taxon>Streptophyta</taxon>
        <taxon>Embryophyta</taxon>
        <taxon>Tracheophyta</taxon>
        <taxon>Spermatophyta</taxon>
        <taxon>Magnoliopsida</taxon>
        <taxon>Ranunculales</taxon>
        <taxon>Papaveraceae</taxon>
        <taxon>Papaveroideae</taxon>
        <taxon>Macleaya</taxon>
    </lineage>
</organism>
<reference evidence="6 7" key="1">
    <citation type="journal article" date="2017" name="Mol. Plant">
        <title>The Genome of Medicinal Plant Macleaya cordata Provides New Insights into Benzylisoquinoline Alkaloids Metabolism.</title>
        <authorList>
            <person name="Liu X."/>
            <person name="Liu Y."/>
            <person name="Huang P."/>
            <person name="Ma Y."/>
            <person name="Qing Z."/>
            <person name="Tang Q."/>
            <person name="Cao H."/>
            <person name="Cheng P."/>
            <person name="Zheng Y."/>
            <person name="Yuan Z."/>
            <person name="Zhou Y."/>
            <person name="Liu J."/>
            <person name="Tang Z."/>
            <person name="Zhuo Y."/>
            <person name="Zhang Y."/>
            <person name="Yu L."/>
            <person name="Huang J."/>
            <person name="Yang P."/>
            <person name="Peng Q."/>
            <person name="Zhang J."/>
            <person name="Jiang W."/>
            <person name="Zhang Z."/>
            <person name="Lin K."/>
            <person name="Ro D.K."/>
            <person name="Chen X."/>
            <person name="Xiong X."/>
            <person name="Shang Y."/>
            <person name="Huang S."/>
            <person name="Zeng J."/>
        </authorList>
    </citation>
    <scope>NUCLEOTIDE SEQUENCE [LARGE SCALE GENOMIC DNA]</scope>
    <source>
        <strain evidence="7">cv. BLH2017</strain>
        <tissue evidence="6">Root</tissue>
    </source>
</reference>
<comment type="caution">
    <text evidence="6">The sequence shown here is derived from an EMBL/GenBank/DDBJ whole genome shotgun (WGS) entry which is preliminary data.</text>
</comment>
<keyword evidence="1" id="KW-0479">Metal-binding</keyword>
<dbReference type="PROSITE" id="PS51999">
    <property type="entry name" value="ZF_GRF"/>
    <property type="match status" value="1"/>
</dbReference>
<evidence type="ECO:0000259" key="5">
    <source>
        <dbReference type="PROSITE" id="PS51999"/>
    </source>
</evidence>
<evidence type="ECO:0000256" key="3">
    <source>
        <dbReference type="ARBA" id="ARBA00022833"/>
    </source>
</evidence>
<feature type="domain" description="GRF-type" evidence="5">
    <location>
        <begin position="28"/>
        <end position="67"/>
    </location>
</feature>
<evidence type="ECO:0000313" key="6">
    <source>
        <dbReference type="EMBL" id="OVA04194.1"/>
    </source>
</evidence>
<evidence type="ECO:0000256" key="2">
    <source>
        <dbReference type="ARBA" id="ARBA00022771"/>
    </source>
</evidence>
<keyword evidence="7" id="KW-1185">Reference proteome</keyword>